<sequence>MNERDLKKLKSKKKGKERRAAQKAERARLAAAQLLVNQANAQTDPLSKFPSFINYERNGLTCSLICKKVKELEPELLQWAMNLCKENMRPLYEKSNQGWHEDEKVEEMTEDAAWYLIVLDKAANKPLAFSHFRFDMDYGDEVLYCYELQLEESCRRKGLGRFMMQVLELMAFSNQMQKVVLTVFKHNPDGMNFFKKCRYDIDETSPVDSYEETFDYCILSKMNKMKPTQKTSL</sequence>
<dbReference type="InterPro" id="IPR039949">
    <property type="entry name" value="NAA40"/>
</dbReference>
<evidence type="ECO:0000256" key="2">
    <source>
        <dbReference type="ARBA" id="ARBA00004496"/>
    </source>
</evidence>
<dbReference type="PROSITE" id="PS51186">
    <property type="entry name" value="GNAT"/>
    <property type="match status" value="1"/>
</dbReference>
<evidence type="ECO:0000256" key="6">
    <source>
        <dbReference type="ARBA" id="ARBA00022490"/>
    </source>
</evidence>
<protein>
    <recommendedName>
        <fullName evidence="5">N-alpha-acetyltransferase 40</fullName>
        <ecNumber evidence="4">2.3.1.257</ecNumber>
    </recommendedName>
    <alternativeName>
        <fullName evidence="14">N-acetyltransferase 11</fullName>
    </alternativeName>
    <alternativeName>
        <fullName evidence="15">N-alpha-acetyltransferase D</fullName>
    </alternativeName>
</protein>
<evidence type="ECO:0000256" key="15">
    <source>
        <dbReference type="ARBA" id="ARBA00082154"/>
    </source>
</evidence>
<evidence type="ECO:0000256" key="7">
    <source>
        <dbReference type="ARBA" id="ARBA00022679"/>
    </source>
</evidence>
<dbReference type="GO" id="GO:1990189">
    <property type="term" value="F:protein N-terminal-serine acetyltransferase activity"/>
    <property type="evidence" value="ECO:0007669"/>
    <property type="project" value="UniProtKB-EC"/>
</dbReference>
<dbReference type="GO" id="GO:0043998">
    <property type="term" value="F:histone H2A acetyltransferase activity"/>
    <property type="evidence" value="ECO:0007669"/>
    <property type="project" value="InterPro"/>
</dbReference>
<evidence type="ECO:0000256" key="5">
    <source>
        <dbReference type="ARBA" id="ARBA00015043"/>
    </source>
</evidence>
<dbReference type="GO" id="GO:0010485">
    <property type="term" value="F:histone H4 acetyltransferase activity"/>
    <property type="evidence" value="ECO:0007669"/>
    <property type="project" value="InterPro"/>
</dbReference>
<dbReference type="InterPro" id="IPR000182">
    <property type="entry name" value="GNAT_dom"/>
</dbReference>
<dbReference type="SUPFAM" id="SSF55729">
    <property type="entry name" value="Acyl-CoA N-acyltransferases (Nat)"/>
    <property type="match status" value="1"/>
</dbReference>
<evidence type="ECO:0000256" key="13">
    <source>
        <dbReference type="ARBA" id="ARBA00049524"/>
    </source>
</evidence>
<keyword evidence="6" id="KW-0963">Cytoplasm</keyword>
<proteinExistence type="inferred from homology"/>
<evidence type="ECO:0000313" key="18">
    <source>
        <dbReference type="EMBL" id="JAI61709.1"/>
    </source>
</evidence>
<dbReference type="EC" id="2.3.1.257" evidence="4"/>
<feature type="region of interest" description="Disordered" evidence="16">
    <location>
        <begin position="1"/>
        <end position="23"/>
    </location>
</feature>
<evidence type="ECO:0000256" key="4">
    <source>
        <dbReference type="ARBA" id="ARBA00012950"/>
    </source>
</evidence>
<evidence type="ECO:0000256" key="12">
    <source>
        <dbReference type="ARBA" id="ARBA00047821"/>
    </source>
</evidence>
<comment type="catalytic activity">
    <reaction evidence="12">
        <text>N-terminal L-seryl-[histone H2A] + acetyl-CoA = N-terminal N(alpha)-acetyl-L-seryl-[histone H2A] + CoA + H(+)</text>
        <dbReference type="Rhea" id="RHEA:50600"/>
        <dbReference type="Rhea" id="RHEA-COMP:12742"/>
        <dbReference type="Rhea" id="RHEA-COMP:12744"/>
        <dbReference type="ChEBI" id="CHEBI:15378"/>
        <dbReference type="ChEBI" id="CHEBI:57287"/>
        <dbReference type="ChEBI" id="CHEBI:57288"/>
        <dbReference type="ChEBI" id="CHEBI:64738"/>
        <dbReference type="ChEBI" id="CHEBI:83690"/>
        <dbReference type="EC" id="2.3.1.257"/>
    </reaction>
</comment>
<evidence type="ECO:0000256" key="1">
    <source>
        <dbReference type="ARBA" id="ARBA00004123"/>
    </source>
</evidence>
<evidence type="ECO:0000256" key="11">
    <source>
        <dbReference type="ARBA" id="ARBA00023315"/>
    </source>
</evidence>
<evidence type="ECO:0000256" key="3">
    <source>
        <dbReference type="ARBA" id="ARBA00008870"/>
    </source>
</evidence>
<dbReference type="GO" id="GO:0005634">
    <property type="term" value="C:nucleus"/>
    <property type="evidence" value="ECO:0007669"/>
    <property type="project" value="UniProtKB-SubCell"/>
</dbReference>
<dbReference type="InterPro" id="IPR016181">
    <property type="entry name" value="Acyl_CoA_acyltransferase"/>
</dbReference>
<evidence type="ECO:0000259" key="17">
    <source>
        <dbReference type="PROSITE" id="PS51186"/>
    </source>
</evidence>
<evidence type="ECO:0000256" key="14">
    <source>
        <dbReference type="ARBA" id="ARBA00079213"/>
    </source>
</evidence>
<dbReference type="CDD" id="cd04301">
    <property type="entry name" value="NAT_SF"/>
    <property type="match status" value="1"/>
</dbReference>
<evidence type="ECO:0000256" key="10">
    <source>
        <dbReference type="ARBA" id="ARBA00023288"/>
    </source>
</evidence>
<dbReference type="PANTHER" id="PTHR20531:SF1">
    <property type="entry name" value="N-ALPHA-ACETYLTRANSFERASE 40"/>
    <property type="match status" value="1"/>
</dbReference>
<dbReference type="GO" id="GO:0005737">
    <property type="term" value="C:cytoplasm"/>
    <property type="evidence" value="ECO:0007669"/>
    <property type="project" value="UniProtKB-SubCell"/>
</dbReference>
<keyword evidence="11" id="KW-0012">Acyltransferase</keyword>
<organism evidence="18">
    <name type="scientific">Scylla olivacea</name>
    <name type="common">Orange mud crab</name>
    <name type="synonym">Cancer olivacea</name>
    <dbReference type="NCBI Taxonomy" id="85551"/>
    <lineage>
        <taxon>Eukaryota</taxon>
        <taxon>Metazoa</taxon>
        <taxon>Ecdysozoa</taxon>
        <taxon>Arthropoda</taxon>
        <taxon>Crustacea</taxon>
        <taxon>Multicrustacea</taxon>
        <taxon>Malacostraca</taxon>
        <taxon>Eumalacostraca</taxon>
        <taxon>Eucarida</taxon>
        <taxon>Decapoda</taxon>
        <taxon>Pleocyemata</taxon>
        <taxon>Brachyura</taxon>
        <taxon>Eubrachyura</taxon>
        <taxon>Portunoidea</taxon>
        <taxon>Portunidae</taxon>
        <taxon>Portuninae</taxon>
        <taxon>Scylla</taxon>
    </lineage>
</organism>
<dbReference type="Gene3D" id="3.40.630.30">
    <property type="match status" value="1"/>
</dbReference>
<keyword evidence="7" id="KW-0808">Transferase</keyword>
<keyword evidence="8" id="KW-0519">Myristate</keyword>
<evidence type="ECO:0000256" key="16">
    <source>
        <dbReference type="SAM" id="MobiDB-lite"/>
    </source>
</evidence>
<dbReference type="PANTHER" id="PTHR20531">
    <property type="entry name" value="N-ALPHA-ACETYLTRANSFERASE 40"/>
    <property type="match status" value="1"/>
</dbReference>
<dbReference type="AlphaFoldDB" id="A0A0P4WKD8"/>
<feature type="domain" description="N-acetyltransferase" evidence="17">
    <location>
        <begin position="67"/>
        <end position="217"/>
    </location>
</feature>
<comment type="similarity">
    <text evidence="3">Belongs to the acetyltransferase family. NAA40 subfamily.</text>
</comment>
<reference evidence="18" key="1">
    <citation type="submission" date="2015-09" db="EMBL/GenBank/DDBJ databases">
        <title>Scylla olivacea transcriptome.</title>
        <authorList>
            <person name="Ikhwanuddin M."/>
        </authorList>
    </citation>
    <scope>NUCLEOTIDE SEQUENCE</scope>
</reference>
<comment type="catalytic activity">
    <reaction evidence="13">
        <text>N-terminal L-seryl-[histone H4] + acetyl-CoA = N-terminal N(alpha)-acetyl-L-seryl-[histone H4] + CoA + H(+)</text>
        <dbReference type="Rhea" id="RHEA:50596"/>
        <dbReference type="Rhea" id="RHEA-COMP:12740"/>
        <dbReference type="Rhea" id="RHEA-COMP:12743"/>
        <dbReference type="ChEBI" id="CHEBI:15378"/>
        <dbReference type="ChEBI" id="CHEBI:57287"/>
        <dbReference type="ChEBI" id="CHEBI:57288"/>
        <dbReference type="ChEBI" id="CHEBI:64738"/>
        <dbReference type="ChEBI" id="CHEBI:83690"/>
        <dbReference type="EC" id="2.3.1.257"/>
    </reaction>
</comment>
<dbReference type="EMBL" id="GDRN01083168">
    <property type="protein sequence ID" value="JAI61709.1"/>
    <property type="molecule type" value="Transcribed_RNA"/>
</dbReference>
<evidence type="ECO:0000256" key="8">
    <source>
        <dbReference type="ARBA" id="ARBA00022707"/>
    </source>
</evidence>
<keyword evidence="10" id="KW-0449">Lipoprotein</keyword>
<dbReference type="Pfam" id="PF00583">
    <property type="entry name" value="Acetyltransf_1"/>
    <property type="match status" value="1"/>
</dbReference>
<keyword evidence="9" id="KW-0539">Nucleus</keyword>
<accession>A0A0P4WKD8</accession>
<name>A0A0P4WKD8_SCYOL</name>
<dbReference type="FunFam" id="3.40.630.30:FF:000033">
    <property type="entry name" value="N-alpha-acetyltransferase 40 isoform X1"/>
    <property type="match status" value="1"/>
</dbReference>
<evidence type="ECO:0000256" key="9">
    <source>
        <dbReference type="ARBA" id="ARBA00023242"/>
    </source>
</evidence>
<comment type="subcellular location">
    <subcellularLocation>
        <location evidence="2">Cytoplasm</location>
    </subcellularLocation>
    <subcellularLocation>
        <location evidence="1">Nucleus</location>
    </subcellularLocation>
</comment>